<feature type="domain" description="Calcineurin-like phosphoesterase" evidence="1">
    <location>
        <begin position="23"/>
        <end position="208"/>
    </location>
</feature>
<dbReference type="PANTHER" id="PTHR45867">
    <property type="entry name" value="PURPLE ACID PHOSPHATASE"/>
    <property type="match status" value="1"/>
</dbReference>
<sequence>MRWPLTIAALIGVGLPAQPRAQRFAAIGDYGTAGQPARDVAQLVHSWQPDFIITLGDNNYPYGDSTTIDQNIGQYYHAYLHPYRGQYGAGAAENRFFPSLGNHDLHTAAGKPYHKYFTLPGNERYYDFVRGNVHFVVLNSNRAEPDGIDSTSRQAQWCRQVLGSSTAPWRVVYFHHAPYCSGQHEARDLRWPFKQWGASVVLTGHNHLYERLEVGGLTYIVNGLGGTPQRFRFRVLPIRGSRVRYRRNYGALLADATATRLQLQFITRRGHVIDTFSLTRP</sequence>
<dbReference type="InterPro" id="IPR004843">
    <property type="entry name" value="Calcineurin-like_PHP"/>
</dbReference>
<proteinExistence type="predicted"/>
<dbReference type="OrthoDB" id="9809781at2"/>
<dbReference type="GO" id="GO:0016787">
    <property type="term" value="F:hydrolase activity"/>
    <property type="evidence" value="ECO:0007669"/>
    <property type="project" value="InterPro"/>
</dbReference>
<accession>A0A9X0HJE6</accession>
<dbReference type="InterPro" id="IPR029052">
    <property type="entry name" value="Metallo-depent_PP-like"/>
</dbReference>
<keyword evidence="3" id="KW-1185">Reference proteome</keyword>
<dbReference type="AlphaFoldDB" id="A0A9X0HJE6"/>
<dbReference type="SUPFAM" id="SSF56300">
    <property type="entry name" value="Metallo-dependent phosphatases"/>
    <property type="match status" value="1"/>
</dbReference>
<dbReference type="Proteomes" id="UP000054223">
    <property type="component" value="Unassembled WGS sequence"/>
</dbReference>
<reference evidence="2 3" key="1">
    <citation type="submission" date="2015-11" db="EMBL/GenBank/DDBJ databases">
        <title>Solirubrum puertoriconensis gen. nov. an environmental bacteria isolated in Puerto Rico.</title>
        <authorList>
            <person name="Cuebas-Irizarry M.F."/>
            <person name="Montalvo-Rodriguez R."/>
        </authorList>
    </citation>
    <scope>NUCLEOTIDE SEQUENCE [LARGE SCALE GENOMIC DNA]</scope>
    <source>
        <strain evidence="2 3">MC1A</strain>
    </source>
</reference>
<evidence type="ECO:0000313" key="3">
    <source>
        <dbReference type="Proteomes" id="UP000054223"/>
    </source>
</evidence>
<dbReference type="Gene3D" id="3.60.21.10">
    <property type="match status" value="1"/>
</dbReference>
<dbReference type="EMBL" id="LNAL01000008">
    <property type="protein sequence ID" value="KUG07007.1"/>
    <property type="molecule type" value="Genomic_DNA"/>
</dbReference>
<protein>
    <recommendedName>
        <fullName evidence="1">Calcineurin-like phosphoesterase domain-containing protein</fullName>
    </recommendedName>
</protein>
<evidence type="ECO:0000259" key="1">
    <source>
        <dbReference type="Pfam" id="PF00149"/>
    </source>
</evidence>
<comment type="caution">
    <text evidence="2">The sequence shown here is derived from an EMBL/GenBank/DDBJ whole genome shotgun (WGS) entry which is preliminary data.</text>
</comment>
<dbReference type="Pfam" id="PF00149">
    <property type="entry name" value="Metallophos"/>
    <property type="match status" value="1"/>
</dbReference>
<gene>
    <name evidence="2" type="ORF">ASU33_06725</name>
</gene>
<organism evidence="2 3">
    <name type="scientific">Solirubrum puertoriconensis</name>
    <dbReference type="NCBI Taxonomy" id="1751427"/>
    <lineage>
        <taxon>Bacteria</taxon>
        <taxon>Pseudomonadati</taxon>
        <taxon>Bacteroidota</taxon>
        <taxon>Cytophagia</taxon>
        <taxon>Cytophagales</taxon>
    </lineage>
</organism>
<dbReference type="PANTHER" id="PTHR45867:SF3">
    <property type="entry name" value="ACID PHOSPHATASE TYPE 7"/>
    <property type="match status" value="1"/>
</dbReference>
<dbReference type="RefSeq" id="WP_059072701.1">
    <property type="nucleotide sequence ID" value="NZ_LNAL01000008.1"/>
</dbReference>
<evidence type="ECO:0000313" key="2">
    <source>
        <dbReference type="EMBL" id="KUG07007.1"/>
    </source>
</evidence>
<name>A0A9X0HJE6_SOLP1</name>